<dbReference type="RefSeq" id="WP_163289972.1">
    <property type="nucleotide sequence ID" value="NZ_JAAGWY010000002.1"/>
</dbReference>
<dbReference type="InterPro" id="IPR041650">
    <property type="entry name" value="HEPN_Swt1"/>
</dbReference>
<keyword evidence="3" id="KW-1185">Reference proteome</keyword>
<evidence type="ECO:0000313" key="2">
    <source>
        <dbReference type="EMBL" id="NEN06567.1"/>
    </source>
</evidence>
<reference evidence="2 3" key="1">
    <citation type="journal article" date="2014" name="J. Microbiol.">
        <title>Diaminobutyricibacter tongyongensis gen. nov., sp. nov. and Homoserinibacter gongjuensis gen. nov., sp. nov. belong to the family Microbacteriaceae.</title>
        <authorList>
            <person name="Kim S.J."/>
            <person name="Ahn J.H."/>
            <person name="Weon H.Y."/>
            <person name="Hamada M."/>
            <person name="Suzuki K."/>
            <person name="Kwon S.W."/>
        </authorList>
    </citation>
    <scope>NUCLEOTIDE SEQUENCE [LARGE SCALE GENOMIC DNA]</scope>
    <source>
        <strain evidence="2 3">NBRC 108724</strain>
    </source>
</reference>
<dbReference type="EMBL" id="JAAGWY010000002">
    <property type="protein sequence ID" value="NEN06567.1"/>
    <property type="molecule type" value="Genomic_DNA"/>
</dbReference>
<evidence type="ECO:0000259" key="1">
    <source>
        <dbReference type="Pfam" id="PF18731"/>
    </source>
</evidence>
<proteinExistence type="predicted"/>
<organism evidence="2 3">
    <name type="scientific">Leifsonia tongyongensis</name>
    <dbReference type="NCBI Taxonomy" id="1268043"/>
    <lineage>
        <taxon>Bacteria</taxon>
        <taxon>Bacillati</taxon>
        <taxon>Actinomycetota</taxon>
        <taxon>Actinomycetes</taxon>
        <taxon>Micrococcales</taxon>
        <taxon>Microbacteriaceae</taxon>
        <taxon>Leifsonia</taxon>
    </lineage>
</organism>
<protein>
    <recommendedName>
        <fullName evidence="1">Swt1-like HEPN domain-containing protein</fullName>
    </recommendedName>
</protein>
<comment type="caution">
    <text evidence="2">The sequence shown here is derived from an EMBL/GenBank/DDBJ whole genome shotgun (WGS) entry which is preliminary data.</text>
</comment>
<evidence type="ECO:0000313" key="3">
    <source>
        <dbReference type="Proteomes" id="UP000474967"/>
    </source>
</evidence>
<feature type="domain" description="Swt1-like HEPN" evidence="1">
    <location>
        <begin position="66"/>
        <end position="193"/>
    </location>
</feature>
<dbReference type="AlphaFoldDB" id="A0A6L9XZC3"/>
<dbReference type="Proteomes" id="UP000474967">
    <property type="component" value="Unassembled WGS sequence"/>
</dbReference>
<name>A0A6L9XZC3_9MICO</name>
<accession>A0A6L9XZC3</accession>
<dbReference type="Pfam" id="PF18731">
    <property type="entry name" value="HEPN_Swt1"/>
    <property type="match status" value="1"/>
</dbReference>
<sequence>MSGESSLREWLFKGLTVDSALNELEAQGLSVRAPTDPQALQRVMPLEDFSPELRASAMRALPAYLAFFCFENSAREVVAERLSEANGPEWWDSCASTSLKQKVSRRQESEGKDRWHMRRGATEIYYTDFGDLESLIRNNWEAFEDLFPDINWVVSRFDELEKSRNIVAHNNLLEPNEVNRIGLYLRDWTRQVG</sequence>
<gene>
    <name evidence="2" type="ORF">G3T36_11885</name>
</gene>